<keyword evidence="6 9" id="KW-1133">Transmembrane helix</keyword>
<dbReference type="PANTHER" id="PTHR43773">
    <property type="entry name" value="MAGNESIUM TRANSPORTER MGTE"/>
    <property type="match status" value="1"/>
</dbReference>
<keyword evidence="9" id="KW-0479">Metal-binding</keyword>
<evidence type="ECO:0000256" key="9">
    <source>
        <dbReference type="RuleBase" id="RU362011"/>
    </source>
</evidence>
<dbReference type="InterPro" id="IPR000644">
    <property type="entry name" value="CBS_dom"/>
</dbReference>
<evidence type="ECO:0000256" key="4">
    <source>
        <dbReference type="ARBA" id="ARBA00022692"/>
    </source>
</evidence>
<dbReference type="Proteomes" id="UP001209885">
    <property type="component" value="Unassembled WGS sequence"/>
</dbReference>
<comment type="function">
    <text evidence="9">Acts as a magnesium transporter.</text>
</comment>
<dbReference type="InterPro" id="IPR006669">
    <property type="entry name" value="MgtE_transporter"/>
</dbReference>
<dbReference type="Gene3D" id="1.25.60.10">
    <property type="entry name" value="MgtE N-terminal domain-like"/>
    <property type="match status" value="1"/>
</dbReference>
<evidence type="ECO:0000256" key="7">
    <source>
        <dbReference type="ARBA" id="ARBA00023136"/>
    </source>
</evidence>
<evidence type="ECO:0000256" key="8">
    <source>
        <dbReference type="PROSITE-ProRule" id="PRU00703"/>
    </source>
</evidence>
<dbReference type="SUPFAM" id="SSF158791">
    <property type="entry name" value="MgtE N-terminal domain-like"/>
    <property type="match status" value="1"/>
</dbReference>
<dbReference type="Pfam" id="PF00571">
    <property type="entry name" value="CBS"/>
    <property type="match status" value="2"/>
</dbReference>
<keyword evidence="7 9" id="KW-0472">Membrane</keyword>
<accession>A0ABT3RPF9</accession>
<dbReference type="PANTHER" id="PTHR43773:SF1">
    <property type="entry name" value="MAGNESIUM TRANSPORTER MGTE"/>
    <property type="match status" value="1"/>
</dbReference>
<dbReference type="InterPro" id="IPR036739">
    <property type="entry name" value="SLC41_membr_dom_sf"/>
</dbReference>
<comment type="subunit">
    <text evidence="9">Homodimer.</text>
</comment>
<evidence type="ECO:0000256" key="1">
    <source>
        <dbReference type="ARBA" id="ARBA00004141"/>
    </source>
</evidence>
<feature type="transmembrane region" description="Helical" evidence="9">
    <location>
        <begin position="366"/>
        <end position="388"/>
    </location>
</feature>
<dbReference type="NCBIfam" id="TIGR00400">
    <property type="entry name" value="mgtE"/>
    <property type="match status" value="1"/>
</dbReference>
<keyword evidence="5 9" id="KW-0460">Magnesium</keyword>
<dbReference type="SMART" id="SM00924">
    <property type="entry name" value="MgtE_N"/>
    <property type="match status" value="1"/>
</dbReference>
<protein>
    <recommendedName>
        <fullName evidence="9">Magnesium transporter MgtE</fullName>
    </recommendedName>
</protein>
<feature type="domain" description="CBS" evidence="10">
    <location>
        <begin position="211"/>
        <end position="267"/>
    </location>
</feature>
<dbReference type="Gene3D" id="1.10.357.20">
    <property type="entry name" value="SLC41 divalent cation transporters, integral membrane domain"/>
    <property type="match status" value="1"/>
</dbReference>
<evidence type="ECO:0000259" key="10">
    <source>
        <dbReference type="PROSITE" id="PS51371"/>
    </source>
</evidence>
<evidence type="ECO:0000256" key="2">
    <source>
        <dbReference type="ARBA" id="ARBA00009749"/>
    </source>
</evidence>
<evidence type="ECO:0000313" key="12">
    <source>
        <dbReference type="Proteomes" id="UP001209885"/>
    </source>
</evidence>
<keyword evidence="4 9" id="KW-0812">Transmembrane</keyword>
<feature type="transmembrane region" description="Helical" evidence="9">
    <location>
        <begin position="293"/>
        <end position="313"/>
    </location>
</feature>
<proteinExistence type="inferred from homology"/>
<keyword evidence="8" id="KW-0129">CBS domain</keyword>
<dbReference type="InterPro" id="IPR006667">
    <property type="entry name" value="SLC41_membr_dom"/>
</dbReference>
<comment type="caution">
    <text evidence="11">The sequence shown here is derived from an EMBL/GenBank/DDBJ whole genome shotgun (WGS) entry which is preliminary data.</text>
</comment>
<feature type="transmembrane region" description="Helical" evidence="9">
    <location>
        <begin position="319"/>
        <end position="346"/>
    </location>
</feature>
<keyword evidence="9" id="KW-1003">Cell membrane</keyword>
<dbReference type="Pfam" id="PF01769">
    <property type="entry name" value="MgtE"/>
    <property type="match status" value="1"/>
</dbReference>
<feature type="transmembrane region" description="Helical" evidence="9">
    <location>
        <begin position="394"/>
        <end position="420"/>
    </location>
</feature>
<name>A0ABT3RPF9_9BACT</name>
<dbReference type="PROSITE" id="PS51371">
    <property type="entry name" value="CBS"/>
    <property type="match status" value="2"/>
</dbReference>
<organism evidence="11 12">
    <name type="scientific">Mangrovivirga halotolerans</name>
    <dbReference type="NCBI Taxonomy" id="2993936"/>
    <lineage>
        <taxon>Bacteria</taxon>
        <taxon>Pseudomonadati</taxon>
        <taxon>Bacteroidota</taxon>
        <taxon>Cytophagia</taxon>
        <taxon>Cytophagales</taxon>
        <taxon>Mangrovivirgaceae</taxon>
        <taxon>Mangrovivirga</taxon>
    </lineage>
</organism>
<dbReference type="SMART" id="SM00116">
    <property type="entry name" value="CBS"/>
    <property type="match status" value="2"/>
</dbReference>
<dbReference type="EMBL" id="JAPFQN010000004">
    <property type="protein sequence ID" value="MCX2743690.1"/>
    <property type="molecule type" value="Genomic_DNA"/>
</dbReference>
<dbReference type="CDD" id="cd04606">
    <property type="entry name" value="CBS_pair_Mg_transporter"/>
    <property type="match status" value="1"/>
</dbReference>
<dbReference type="Pfam" id="PF03448">
    <property type="entry name" value="MgtE_N"/>
    <property type="match status" value="1"/>
</dbReference>
<sequence>MNSTEEKIPFELSNELLQQLQEAVEERNGPRVIDLLEGASYVDIADILYEFNTDDSKYILELLDDETAADIINELEESTRGKFLRIFTAEEIAEYLHHLDSDDAVDIINELPNKEKDEVIVRLPDEEMRGYVLDLMRYDEDCAGGLMAKELIKCNVNWTVNQCIDEIRRQAENVERIYSLYVVDNDEKFLGRVSLKRIILSKDNTLIADIYEPEAISVETSMDEEEVADLMRKYDLDSVPVINVLGKLVGRITIDDIVDVITEQAEEERQIMAGISEDVEEDDGVWMLSRARLPWLLIGLLGGMIGARVISYFDEQVQAVTALAFFIPLITATGGNVGIQSSSLVVQSLATRSAFEKGMFSRLIKVLSVALLNGLVLSAIVFGASVVLSMPYDLAFVISIALFNVVILASLMGTLTPLILEKFGVNPALASGPFITTANDILGLTVYFTIAHILL</sequence>
<evidence type="ECO:0000256" key="5">
    <source>
        <dbReference type="ARBA" id="ARBA00022842"/>
    </source>
</evidence>
<evidence type="ECO:0000313" key="11">
    <source>
        <dbReference type="EMBL" id="MCX2743690.1"/>
    </source>
</evidence>
<dbReference type="RefSeq" id="WP_266056089.1">
    <property type="nucleotide sequence ID" value="NZ_JAPFQN010000004.1"/>
</dbReference>
<dbReference type="InterPro" id="IPR046342">
    <property type="entry name" value="CBS_dom_sf"/>
</dbReference>
<dbReference type="SUPFAM" id="SSF161093">
    <property type="entry name" value="MgtE membrane domain-like"/>
    <property type="match status" value="1"/>
</dbReference>
<dbReference type="Gene3D" id="3.10.580.10">
    <property type="entry name" value="CBS-domain"/>
    <property type="match status" value="1"/>
</dbReference>
<feature type="domain" description="CBS" evidence="10">
    <location>
        <begin position="147"/>
        <end position="210"/>
    </location>
</feature>
<reference evidence="11 12" key="1">
    <citation type="submission" date="2022-11" db="EMBL/GenBank/DDBJ databases">
        <title>The characterization of three novel Bacteroidetes species and genomic analysis of their roles in tidal elemental geochemical cycles.</title>
        <authorList>
            <person name="Ma K."/>
        </authorList>
    </citation>
    <scope>NUCLEOTIDE SEQUENCE [LARGE SCALE GENOMIC DNA]</scope>
    <source>
        <strain evidence="11 12">M17</strain>
    </source>
</reference>
<keyword evidence="12" id="KW-1185">Reference proteome</keyword>
<dbReference type="SUPFAM" id="SSF54631">
    <property type="entry name" value="CBS-domain pair"/>
    <property type="match status" value="1"/>
</dbReference>
<comment type="similarity">
    <text evidence="2 9">Belongs to the SLC41A transporter family.</text>
</comment>
<evidence type="ECO:0000256" key="3">
    <source>
        <dbReference type="ARBA" id="ARBA00022448"/>
    </source>
</evidence>
<dbReference type="InterPro" id="IPR006668">
    <property type="entry name" value="Mg_transptr_MgtE_intracell_dom"/>
</dbReference>
<gene>
    <name evidence="11" type="primary">mgtE</name>
    <name evidence="11" type="ORF">OO013_07430</name>
</gene>
<comment type="subcellular location">
    <subcellularLocation>
        <location evidence="9">Cell membrane</location>
        <topology evidence="9">Multi-pass membrane protein</topology>
    </subcellularLocation>
    <subcellularLocation>
        <location evidence="1">Membrane</location>
        <topology evidence="1">Multi-pass membrane protein</topology>
    </subcellularLocation>
</comment>
<keyword evidence="3 9" id="KW-0813">Transport</keyword>
<dbReference type="InterPro" id="IPR038076">
    <property type="entry name" value="MgtE_N_sf"/>
</dbReference>
<feature type="transmembrane region" description="Helical" evidence="9">
    <location>
        <begin position="432"/>
        <end position="454"/>
    </location>
</feature>
<evidence type="ECO:0000256" key="6">
    <source>
        <dbReference type="ARBA" id="ARBA00022989"/>
    </source>
</evidence>